<dbReference type="RefSeq" id="WP_148697023.1">
    <property type="nucleotide sequence ID" value="NZ_CP017834.1"/>
</dbReference>
<dbReference type="Gene3D" id="3.30.70.240">
    <property type="match status" value="1"/>
</dbReference>
<dbReference type="PANTHER" id="PTHR42908">
    <property type="entry name" value="TRANSLATION ELONGATION FACTOR-RELATED"/>
    <property type="match status" value="1"/>
</dbReference>
<evidence type="ECO:0000256" key="2">
    <source>
        <dbReference type="ARBA" id="ARBA00035722"/>
    </source>
</evidence>
<dbReference type="FunFam" id="2.40.50.250:FF:000001">
    <property type="entry name" value="GTP-binding protein TypA"/>
    <property type="match status" value="1"/>
</dbReference>
<dbReference type="InterPro" id="IPR047042">
    <property type="entry name" value="BipA_II"/>
</dbReference>
<dbReference type="STRING" id="1915309.AXG55_04995"/>
<dbReference type="CDD" id="cd03691">
    <property type="entry name" value="BipA_TypA_II"/>
    <property type="match status" value="1"/>
</dbReference>
<accession>A0A1L4CZB8</accession>
<dbReference type="GO" id="GO:0005525">
    <property type="term" value="F:GTP binding"/>
    <property type="evidence" value="ECO:0007669"/>
    <property type="project" value="UniProtKB-KW"/>
</dbReference>
<dbReference type="PANTHER" id="PTHR42908:SF8">
    <property type="entry name" value="TR-TYPE G DOMAIN-CONTAINING PROTEIN"/>
    <property type="match status" value="1"/>
</dbReference>
<feature type="domain" description="Tr-type G" evidence="3">
    <location>
        <begin position="6"/>
        <end position="201"/>
    </location>
</feature>
<reference evidence="4 5" key="1">
    <citation type="submission" date="2016-10" db="EMBL/GenBank/DDBJ databases">
        <title>Silvanigrella aquatica sp. nov., isolated from a freshwater lake located in the Black Forest, Germany, description of Silvanigrellaceae fam. nov., Silvanigrellales ord. nov., reclassification of the order Bdellovibrionales in the class Oligoflexia, reclassification of the families Bacteriovoracaceae and Halobacteriovoraceae in the new order Bacteriovoracales ord. nov., and reclassification of the family Pseudobacteriovoracaceae in the order Oligoflexiales.</title>
        <authorList>
            <person name="Hahn M.W."/>
            <person name="Schmidt J."/>
            <person name="Koll U."/>
            <person name="Rohde M."/>
            <person name="Verbag S."/>
            <person name="Pitt A."/>
            <person name="Nakai R."/>
            <person name="Naganuma T."/>
            <person name="Lang E."/>
        </authorList>
    </citation>
    <scope>NUCLEOTIDE SEQUENCE [LARGE SCALE GENOMIC DNA]</scope>
    <source>
        <strain evidence="4 5">MWH-Nonnen-W8red</strain>
    </source>
</reference>
<dbReference type="NCBIfam" id="TIGR00231">
    <property type="entry name" value="small_GTP"/>
    <property type="match status" value="1"/>
</dbReference>
<dbReference type="InterPro" id="IPR035647">
    <property type="entry name" value="EFG_III/V"/>
</dbReference>
<proteinExistence type="predicted"/>
<dbReference type="Proteomes" id="UP000184731">
    <property type="component" value="Chromosome"/>
</dbReference>
<dbReference type="CDD" id="cd03710">
    <property type="entry name" value="BipA_TypA_C"/>
    <property type="match status" value="1"/>
</dbReference>
<dbReference type="InterPro" id="IPR005225">
    <property type="entry name" value="Small_GTP-bd"/>
</dbReference>
<dbReference type="GO" id="GO:1990904">
    <property type="term" value="C:ribonucleoprotein complex"/>
    <property type="evidence" value="ECO:0007669"/>
    <property type="project" value="TreeGrafter"/>
</dbReference>
<dbReference type="Pfam" id="PF00009">
    <property type="entry name" value="GTP_EFTU"/>
    <property type="match status" value="1"/>
</dbReference>
<dbReference type="SUPFAM" id="SSF54980">
    <property type="entry name" value="EF-G C-terminal domain-like"/>
    <property type="match status" value="2"/>
</dbReference>
<dbReference type="InterPro" id="IPR006298">
    <property type="entry name" value="BipA"/>
</dbReference>
<dbReference type="GO" id="GO:0005829">
    <property type="term" value="C:cytosol"/>
    <property type="evidence" value="ECO:0007669"/>
    <property type="project" value="TreeGrafter"/>
</dbReference>
<dbReference type="InterPro" id="IPR031157">
    <property type="entry name" value="G_TR_CS"/>
</dbReference>
<evidence type="ECO:0000313" key="5">
    <source>
        <dbReference type="Proteomes" id="UP000184731"/>
    </source>
</evidence>
<name>A0A1L4CZB8_9BACT</name>
<dbReference type="FunFam" id="3.40.50.300:FF:000055">
    <property type="entry name" value="GTP-binding protein TypA"/>
    <property type="match status" value="1"/>
</dbReference>
<dbReference type="PRINTS" id="PR00315">
    <property type="entry name" value="ELONGATNFCT"/>
</dbReference>
<dbReference type="SUPFAM" id="SSF50447">
    <property type="entry name" value="Translation proteins"/>
    <property type="match status" value="1"/>
</dbReference>
<dbReference type="InterPro" id="IPR000795">
    <property type="entry name" value="T_Tr_GTP-bd_dom"/>
</dbReference>
<dbReference type="InterPro" id="IPR035651">
    <property type="entry name" value="BipA_V"/>
</dbReference>
<dbReference type="InterPro" id="IPR009000">
    <property type="entry name" value="Transl_B-barrel_sf"/>
</dbReference>
<dbReference type="AlphaFoldDB" id="A0A1L4CZB8"/>
<dbReference type="InterPro" id="IPR048876">
    <property type="entry name" value="BipA_C"/>
</dbReference>
<dbReference type="Gene3D" id="3.30.70.870">
    <property type="entry name" value="Elongation Factor G (Translational Gtpase), domain 3"/>
    <property type="match status" value="1"/>
</dbReference>
<dbReference type="OrthoDB" id="5287416at2"/>
<dbReference type="Gene3D" id="2.40.50.250">
    <property type="entry name" value="bipa protein"/>
    <property type="match status" value="1"/>
</dbReference>
<dbReference type="InterPro" id="IPR000640">
    <property type="entry name" value="EFG_V-like"/>
</dbReference>
<keyword evidence="1" id="KW-0547">Nucleotide-binding</keyword>
<dbReference type="Gene3D" id="2.40.30.10">
    <property type="entry name" value="Translation factors"/>
    <property type="match status" value="1"/>
</dbReference>
<dbReference type="Pfam" id="PF03144">
    <property type="entry name" value="GTP_EFTU_D2"/>
    <property type="match status" value="1"/>
</dbReference>
<dbReference type="Pfam" id="PF21018">
    <property type="entry name" value="BipA_C"/>
    <property type="match status" value="1"/>
</dbReference>
<dbReference type="Pfam" id="PF00679">
    <property type="entry name" value="EFG_C"/>
    <property type="match status" value="1"/>
</dbReference>
<protein>
    <recommendedName>
        <fullName evidence="2">50S ribosomal subunit assembly factor BipA</fullName>
    </recommendedName>
</protein>
<dbReference type="GO" id="GO:0003924">
    <property type="term" value="F:GTPase activity"/>
    <property type="evidence" value="ECO:0007669"/>
    <property type="project" value="InterPro"/>
</dbReference>
<dbReference type="NCBIfam" id="TIGR01394">
    <property type="entry name" value="TypA_BipA"/>
    <property type="match status" value="1"/>
</dbReference>
<keyword evidence="5" id="KW-1185">Reference proteome</keyword>
<dbReference type="SUPFAM" id="SSF52540">
    <property type="entry name" value="P-loop containing nucleoside triphosphate hydrolases"/>
    <property type="match status" value="1"/>
</dbReference>
<dbReference type="InterPro" id="IPR004161">
    <property type="entry name" value="EFTu-like_2"/>
</dbReference>
<dbReference type="EMBL" id="CP017834">
    <property type="protein sequence ID" value="APJ03292.1"/>
    <property type="molecule type" value="Genomic_DNA"/>
</dbReference>
<evidence type="ECO:0000256" key="1">
    <source>
        <dbReference type="ARBA" id="ARBA00023134"/>
    </source>
</evidence>
<dbReference type="FunFam" id="3.30.70.240:FF:000002">
    <property type="entry name" value="GTP-binding protein TypA"/>
    <property type="match status" value="1"/>
</dbReference>
<dbReference type="InterPro" id="IPR042116">
    <property type="entry name" value="TypA/BipA_C"/>
</dbReference>
<dbReference type="InterPro" id="IPR027417">
    <property type="entry name" value="P-loop_NTPase"/>
</dbReference>
<dbReference type="CDD" id="cd01891">
    <property type="entry name" value="TypA_BipA"/>
    <property type="match status" value="1"/>
</dbReference>
<dbReference type="PROSITE" id="PS51722">
    <property type="entry name" value="G_TR_2"/>
    <property type="match status" value="1"/>
</dbReference>
<dbReference type="PROSITE" id="PS00301">
    <property type="entry name" value="G_TR_1"/>
    <property type="match status" value="1"/>
</dbReference>
<gene>
    <name evidence="4" type="ORF">AXG55_04995</name>
</gene>
<sequence>MTTNNGNMRNIAIIAHVDHGKTTLVDKLLGQSGTFAAHQAIAERVMDSMDLERERGITIAAKNASMVYKDVRINIVDTPGHADFGGEVERTLMMVDGAILLVDAAEGPLPQTRFVLQKALQRNLRMILVINKVDRPDARIDEVSEMVQDLFLELSSEDHHLDFPILYASGRNGWASKEQGVQKENLQDLFDTVLEHVPPPKVATEGGAQMLVNNLSYNNFLGRLAIGRVERGTLQANQSIVLINKEGKTQPAKIIKVRAYRGLEQVDVESVSAGDIAIVATGLTDLAIGDTIAEASNPEALPRIEVDPPTVGVEVSVNTSPTAGREGTYLTSNKLGEFLHKEAMNNVALKIENTDSPEVFILKARGELQVAIVMENLRRAGGECMVARPKVITKTEKGKELEPVERVVLDVPDNSVGAVTEKLSIRKGRLENMQAFNNGRTRIEFSIPTRGLLGYRSTFLTDTKGEGLMSSYFEGWEQNRGNFLSRVNGSLIADRSGKTTEYALSGLEERGRLFVTAGEEVYEGMVIGEHNRDSNLDVNAVREKKLTNMRASGSDDSTKLSPITKLSLETALDWVEDDDWIEITPKNIRLRKRVLAANQRSVSRREKAE</sequence>
<dbReference type="Gene3D" id="3.40.50.300">
    <property type="entry name" value="P-loop containing nucleotide triphosphate hydrolases"/>
    <property type="match status" value="1"/>
</dbReference>
<dbReference type="SMART" id="SM00838">
    <property type="entry name" value="EFG_C"/>
    <property type="match status" value="1"/>
</dbReference>
<dbReference type="KEGG" id="saqi:AXG55_04995"/>
<keyword evidence="1" id="KW-0342">GTP-binding</keyword>
<evidence type="ECO:0000313" key="4">
    <source>
        <dbReference type="EMBL" id="APJ03292.1"/>
    </source>
</evidence>
<organism evidence="4 5">
    <name type="scientific">Silvanigrella aquatica</name>
    <dbReference type="NCBI Taxonomy" id="1915309"/>
    <lineage>
        <taxon>Bacteria</taxon>
        <taxon>Pseudomonadati</taxon>
        <taxon>Bdellovibrionota</taxon>
        <taxon>Oligoflexia</taxon>
        <taxon>Silvanigrellales</taxon>
        <taxon>Silvanigrellaceae</taxon>
        <taxon>Silvanigrella</taxon>
    </lineage>
</organism>
<evidence type="ECO:0000259" key="3">
    <source>
        <dbReference type="PROSITE" id="PS51722"/>
    </source>
</evidence>
<dbReference type="InterPro" id="IPR047041">
    <property type="entry name" value="BipA_GTP-bd_dom"/>
</dbReference>